<dbReference type="Gene3D" id="2.60.120.200">
    <property type="match status" value="1"/>
</dbReference>
<keyword evidence="6" id="KW-1185">Reference proteome</keyword>
<dbReference type="RefSeq" id="WP_130093876.1">
    <property type="nucleotide sequence ID" value="NZ_SETE01000004.1"/>
</dbReference>
<evidence type="ECO:0000259" key="3">
    <source>
        <dbReference type="Pfam" id="PF07675"/>
    </source>
</evidence>
<dbReference type="EMBL" id="SETE01000004">
    <property type="protein sequence ID" value="RYM33416.1"/>
    <property type="molecule type" value="Genomic_DNA"/>
</dbReference>
<protein>
    <submittedName>
        <fullName evidence="5">T9SS type A sorting domain-containing protein</fullName>
    </submittedName>
</protein>
<name>A0A4V1WFJ5_9FLAO</name>
<evidence type="ECO:0000256" key="1">
    <source>
        <dbReference type="ARBA" id="ARBA00022729"/>
    </source>
</evidence>
<feature type="chain" id="PRO_5020516974" evidence="2">
    <location>
        <begin position="19"/>
        <end position="269"/>
    </location>
</feature>
<proteinExistence type="predicted"/>
<keyword evidence="1 2" id="KW-0732">Signal</keyword>
<dbReference type="Pfam" id="PF07675">
    <property type="entry name" value="Cleaved_Adhesin"/>
    <property type="match status" value="1"/>
</dbReference>
<evidence type="ECO:0000259" key="4">
    <source>
        <dbReference type="Pfam" id="PF18962"/>
    </source>
</evidence>
<sequence>MKSIFTVLAVLASSTLFGQITILEENFDMSALPAPFSIIDNDGNTVANDVQEYSSAWIIKEDPVDATNGTASSTSYFSPVDRADRWLITPQLTLGTFGNYLSWSGLSHDPSFPDSYKVMISKTGNTVADFKDTLVIVSNEMPIWTKHTELLDEFVGEDIYIAFVNTTYNGFKLYLDSIKVRKDDPLTVGKEEINLSIYPNPVADVLNLNTGNAIIQNIEIYNSFGQKVAEEKVENSTSNHSLNVTHLKSGIYFVTVETSMGVLRRKIVK</sequence>
<reference evidence="5 6" key="1">
    <citation type="submission" date="2019-02" db="EMBL/GenBank/DDBJ databases">
        <title>Genome sequence of the sea-ice species Brumimicrobium glaciale.</title>
        <authorList>
            <person name="Bowman J.P."/>
        </authorList>
    </citation>
    <scope>NUCLEOTIDE SEQUENCE [LARGE SCALE GENOMIC DNA]</scope>
    <source>
        <strain evidence="5 6">IC156</strain>
    </source>
</reference>
<dbReference type="AlphaFoldDB" id="A0A4V1WFJ5"/>
<dbReference type="InterPro" id="IPR011628">
    <property type="entry name" value="Cleaved_adhesin"/>
</dbReference>
<feature type="domain" description="Cleaved adhesin" evidence="3">
    <location>
        <begin position="21"/>
        <end position="134"/>
    </location>
</feature>
<comment type="caution">
    <text evidence="5">The sequence shown here is derived from an EMBL/GenBank/DDBJ whole genome shotgun (WGS) entry which is preliminary data.</text>
</comment>
<evidence type="ECO:0000313" key="5">
    <source>
        <dbReference type="EMBL" id="RYM33416.1"/>
    </source>
</evidence>
<gene>
    <name evidence="5" type="ORF">ERX46_10775</name>
</gene>
<organism evidence="5 6">
    <name type="scientific">Brumimicrobium glaciale</name>
    <dbReference type="NCBI Taxonomy" id="200475"/>
    <lineage>
        <taxon>Bacteria</taxon>
        <taxon>Pseudomonadati</taxon>
        <taxon>Bacteroidota</taxon>
        <taxon>Flavobacteriia</taxon>
        <taxon>Flavobacteriales</taxon>
        <taxon>Crocinitomicaceae</taxon>
        <taxon>Brumimicrobium</taxon>
    </lineage>
</organism>
<feature type="signal peptide" evidence="2">
    <location>
        <begin position="1"/>
        <end position="18"/>
    </location>
</feature>
<accession>A0A4V1WFJ5</accession>
<dbReference type="NCBIfam" id="TIGR04183">
    <property type="entry name" value="Por_Secre_tail"/>
    <property type="match status" value="1"/>
</dbReference>
<dbReference type="Pfam" id="PF18962">
    <property type="entry name" value="Por_Secre_tail"/>
    <property type="match status" value="1"/>
</dbReference>
<dbReference type="InterPro" id="IPR026444">
    <property type="entry name" value="Secre_tail"/>
</dbReference>
<evidence type="ECO:0000313" key="6">
    <source>
        <dbReference type="Proteomes" id="UP000293952"/>
    </source>
</evidence>
<dbReference type="OrthoDB" id="951108at2"/>
<dbReference type="NCBIfam" id="NF038128">
    <property type="entry name" value="choice_anch_J"/>
    <property type="match status" value="1"/>
</dbReference>
<feature type="domain" description="Secretion system C-terminal sorting" evidence="4">
    <location>
        <begin position="197"/>
        <end position="267"/>
    </location>
</feature>
<dbReference type="Proteomes" id="UP000293952">
    <property type="component" value="Unassembled WGS sequence"/>
</dbReference>
<evidence type="ECO:0000256" key="2">
    <source>
        <dbReference type="SAM" id="SignalP"/>
    </source>
</evidence>